<dbReference type="AlphaFoldDB" id="A0A1H2R526"/>
<dbReference type="Gene3D" id="3.20.20.70">
    <property type="entry name" value="Aldolase class I"/>
    <property type="match status" value="1"/>
</dbReference>
<dbReference type="Pfam" id="PF01116">
    <property type="entry name" value="F_bP_aldolase"/>
    <property type="match status" value="1"/>
</dbReference>
<dbReference type="GO" id="GO:0030388">
    <property type="term" value="P:fructose 1,6-bisphosphate metabolic process"/>
    <property type="evidence" value="ECO:0007669"/>
    <property type="project" value="InterPro"/>
</dbReference>
<evidence type="ECO:0000313" key="7">
    <source>
        <dbReference type="EMBL" id="SDW14497.1"/>
    </source>
</evidence>
<dbReference type="NCBIfam" id="TIGR01859">
    <property type="entry name" value="fruc_bis_ald"/>
    <property type="match status" value="1"/>
</dbReference>
<dbReference type="InterPro" id="IPR013785">
    <property type="entry name" value="Aldolase_TIM"/>
</dbReference>
<keyword evidence="3" id="KW-0456">Lyase</keyword>
<feature type="active site" description="Proton donor" evidence="4">
    <location>
        <position position="81"/>
    </location>
</feature>
<feature type="binding site" evidence="6">
    <location>
        <position position="207"/>
    </location>
    <ligand>
        <name>Zn(2+)</name>
        <dbReference type="ChEBI" id="CHEBI:29105"/>
        <label>1</label>
        <note>catalytic</note>
    </ligand>
</feature>
<comment type="cofactor">
    <cofactor evidence="6">
        <name>Zn(2+)</name>
        <dbReference type="ChEBI" id="CHEBI:29105"/>
    </cofactor>
    <text evidence="6">Binds 2 Zn(2+) ions per subunit. One is catalytic and the other provides a structural contribution.</text>
</comment>
<dbReference type="InterPro" id="IPR000771">
    <property type="entry name" value="FBA_II"/>
</dbReference>
<dbReference type="PROSITE" id="PS00806">
    <property type="entry name" value="ALDOLASE_CLASS_II_2"/>
    <property type="match status" value="1"/>
</dbReference>
<protein>
    <submittedName>
        <fullName evidence="7">Fructose-bisphosphate aldolase, class II</fullName>
    </submittedName>
</protein>
<dbReference type="RefSeq" id="WP_093750111.1">
    <property type="nucleotide sequence ID" value="NZ_BSYN01000001.1"/>
</dbReference>
<dbReference type="PANTHER" id="PTHR30304:SF0">
    <property type="entry name" value="D-TAGATOSE-1,6-BISPHOSPHATE ALDOLASE SUBUNIT GATY-RELATED"/>
    <property type="match status" value="1"/>
</dbReference>
<reference evidence="7 8" key="1">
    <citation type="submission" date="2016-10" db="EMBL/GenBank/DDBJ databases">
        <authorList>
            <person name="de Groot N.N."/>
        </authorList>
    </citation>
    <scope>NUCLEOTIDE SEQUENCE [LARGE SCALE GENOMIC DNA]</scope>
    <source>
        <strain evidence="7 8">DSM 23310</strain>
    </source>
</reference>
<organism evidence="7 8">
    <name type="scientific">Tepidimicrobium xylanilyticum</name>
    <dbReference type="NCBI Taxonomy" id="1123352"/>
    <lineage>
        <taxon>Bacteria</taxon>
        <taxon>Bacillati</taxon>
        <taxon>Bacillota</taxon>
        <taxon>Tissierellia</taxon>
        <taxon>Tissierellales</taxon>
        <taxon>Tepidimicrobiaceae</taxon>
        <taxon>Tepidimicrobium</taxon>
    </lineage>
</organism>
<dbReference type="NCBIfam" id="NF009497">
    <property type="entry name" value="PRK12857.1"/>
    <property type="match status" value="1"/>
</dbReference>
<dbReference type="InterPro" id="IPR011289">
    <property type="entry name" value="Fruc_bis_ald_class-2"/>
</dbReference>
<accession>A0A1H2R526</accession>
<keyword evidence="2 6" id="KW-0862">Zinc</keyword>
<evidence type="ECO:0000313" key="8">
    <source>
        <dbReference type="Proteomes" id="UP000198828"/>
    </source>
</evidence>
<feature type="binding site" evidence="6">
    <location>
        <position position="103"/>
    </location>
    <ligand>
        <name>Zn(2+)</name>
        <dbReference type="ChEBI" id="CHEBI:29105"/>
        <label>2</label>
    </ligand>
</feature>
<feature type="binding site" evidence="5">
    <location>
        <begin position="208"/>
        <end position="210"/>
    </location>
    <ligand>
        <name>dihydroxyacetone phosphate</name>
        <dbReference type="ChEBI" id="CHEBI:57642"/>
    </ligand>
</feature>
<dbReference type="InterPro" id="IPR050246">
    <property type="entry name" value="Class_II_FBP_aldolase"/>
</dbReference>
<evidence type="ECO:0000256" key="3">
    <source>
        <dbReference type="ARBA" id="ARBA00023239"/>
    </source>
</evidence>
<dbReference type="PIRSF" id="PIRSF001359">
    <property type="entry name" value="F_bP_aldolase_II"/>
    <property type="match status" value="1"/>
</dbReference>
<dbReference type="NCBIfam" id="TIGR00167">
    <property type="entry name" value="cbbA"/>
    <property type="match status" value="1"/>
</dbReference>
<evidence type="ECO:0000256" key="5">
    <source>
        <dbReference type="PIRSR" id="PIRSR001359-2"/>
    </source>
</evidence>
<feature type="binding site" evidence="6">
    <location>
        <position position="179"/>
    </location>
    <ligand>
        <name>Zn(2+)</name>
        <dbReference type="ChEBI" id="CHEBI:29105"/>
        <label>1</label>
        <note>catalytic</note>
    </ligand>
</feature>
<sequence>MLVTGIEILRHAHENNYAVGAFNVNNMEIVQAIIEAAEETNSPVILQASQGGLKYAGVEYIAALGKLAAHKAKVPVALHLDHGTNFQQIMLCIRHGFSSVMIDGSKYGLEENIAITKKVIEVAHAVGVSVEAELGKIGGTEDDIVVDEREATFTDPKEAKIFVDETNVDYLAVAVGTAHGVYKGEPELDFDRIKTIKEMVNIPLVLHGSSGVPDESIKRAVSLGINKINIDTDLRIAFATAIKDFLADNPDNIDPRKILGPAKKAMKEVIKKKMELFGSVGRA</sequence>
<feature type="binding site" evidence="6">
    <location>
        <position position="133"/>
    </location>
    <ligand>
        <name>Zn(2+)</name>
        <dbReference type="ChEBI" id="CHEBI:29105"/>
        <label>2</label>
    </ligand>
</feature>
<dbReference type="GO" id="GO:0004332">
    <property type="term" value="F:fructose-bisphosphate aldolase activity"/>
    <property type="evidence" value="ECO:0007669"/>
    <property type="project" value="InterPro"/>
</dbReference>
<evidence type="ECO:0000256" key="2">
    <source>
        <dbReference type="ARBA" id="ARBA00022833"/>
    </source>
</evidence>
<gene>
    <name evidence="7" type="ORF">SAMN05660923_00292</name>
</gene>
<dbReference type="GO" id="GO:0008270">
    <property type="term" value="F:zinc ion binding"/>
    <property type="evidence" value="ECO:0007669"/>
    <property type="project" value="InterPro"/>
</dbReference>
<dbReference type="Proteomes" id="UP000198828">
    <property type="component" value="Unassembled WGS sequence"/>
</dbReference>
<name>A0A1H2R526_9FIRM</name>
<evidence type="ECO:0000256" key="1">
    <source>
        <dbReference type="ARBA" id="ARBA00022723"/>
    </source>
</evidence>
<feature type="binding site" evidence="6">
    <location>
        <position position="82"/>
    </location>
    <ligand>
        <name>Zn(2+)</name>
        <dbReference type="ChEBI" id="CHEBI:29105"/>
        <label>1</label>
        <note>catalytic</note>
    </ligand>
</feature>
<keyword evidence="1 6" id="KW-0479">Metal-binding</keyword>
<keyword evidence="8" id="KW-1185">Reference proteome</keyword>
<proteinExistence type="predicted"/>
<feature type="binding site" evidence="5">
    <location>
        <position position="180"/>
    </location>
    <ligand>
        <name>dihydroxyacetone phosphate</name>
        <dbReference type="ChEBI" id="CHEBI:57642"/>
    </ligand>
</feature>
<evidence type="ECO:0000256" key="6">
    <source>
        <dbReference type="PIRSR" id="PIRSR001359-3"/>
    </source>
</evidence>
<dbReference type="EMBL" id="FNNG01000001">
    <property type="protein sequence ID" value="SDW14497.1"/>
    <property type="molecule type" value="Genomic_DNA"/>
</dbReference>
<dbReference type="CDD" id="cd00947">
    <property type="entry name" value="TBP_aldolase_IIB"/>
    <property type="match status" value="1"/>
</dbReference>
<evidence type="ECO:0000256" key="4">
    <source>
        <dbReference type="PIRSR" id="PIRSR001359-1"/>
    </source>
</evidence>
<dbReference type="GO" id="GO:0006096">
    <property type="term" value="P:glycolytic process"/>
    <property type="evidence" value="ECO:0007669"/>
    <property type="project" value="InterPro"/>
</dbReference>
<dbReference type="PANTHER" id="PTHR30304">
    <property type="entry name" value="D-TAGATOSE-1,6-BISPHOSPHATE ALDOLASE"/>
    <property type="match status" value="1"/>
</dbReference>
<dbReference type="OrthoDB" id="9803995at2"/>
<dbReference type="SUPFAM" id="SSF51569">
    <property type="entry name" value="Aldolase"/>
    <property type="match status" value="1"/>
</dbReference>
<feature type="binding site" evidence="5">
    <location>
        <begin position="229"/>
        <end position="232"/>
    </location>
    <ligand>
        <name>dihydroxyacetone phosphate</name>
        <dbReference type="ChEBI" id="CHEBI:57642"/>
    </ligand>
</feature>